<dbReference type="PANTHER" id="PTHR43081:SF1">
    <property type="entry name" value="ADENYLATE CYCLASE, TERMINAL-DIFFERENTIATION SPECIFIC"/>
    <property type="match status" value="1"/>
</dbReference>
<evidence type="ECO:0008006" key="4">
    <source>
        <dbReference type="Google" id="ProtNLM"/>
    </source>
</evidence>
<dbReference type="InterPro" id="IPR000160">
    <property type="entry name" value="GGDEF_dom"/>
</dbReference>
<feature type="non-terminal residue" evidence="3">
    <location>
        <position position="99"/>
    </location>
</feature>
<dbReference type="Gene3D" id="3.30.70.1230">
    <property type="entry name" value="Nucleotide cyclase"/>
    <property type="match status" value="1"/>
</dbReference>
<dbReference type="AlphaFoldDB" id="X1AKE9"/>
<protein>
    <recommendedName>
        <fullName evidence="4">Guanylate cyclase domain-containing protein</fullName>
    </recommendedName>
</protein>
<gene>
    <name evidence="3" type="ORF">S01H4_33869</name>
</gene>
<evidence type="ECO:0000259" key="2">
    <source>
        <dbReference type="PROSITE" id="PS50887"/>
    </source>
</evidence>
<dbReference type="Pfam" id="PF00211">
    <property type="entry name" value="Guanylate_cyc"/>
    <property type="match status" value="1"/>
</dbReference>
<dbReference type="PROSITE" id="PS50125">
    <property type="entry name" value="GUANYLATE_CYCLASE_2"/>
    <property type="match status" value="1"/>
</dbReference>
<dbReference type="InterPro" id="IPR001054">
    <property type="entry name" value="A/G_cyclase"/>
</dbReference>
<dbReference type="SUPFAM" id="SSF55073">
    <property type="entry name" value="Nucleotide cyclase"/>
    <property type="match status" value="1"/>
</dbReference>
<dbReference type="PROSITE" id="PS50887">
    <property type="entry name" value="GGDEF"/>
    <property type="match status" value="1"/>
</dbReference>
<proteinExistence type="predicted"/>
<organism evidence="3">
    <name type="scientific">marine sediment metagenome</name>
    <dbReference type="NCBI Taxonomy" id="412755"/>
    <lineage>
        <taxon>unclassified sequences</taxon>
        <taxon>metagenomes</taxon>
        <taxon>ecological metagenomes</taxon>
    </lineage>
</organism>
<comment type="caution">
    <text evidence="3">The sequence shown here is derived from an EMBL/GenBank/DDBJ whole genome shotgun (WGS) entry which is preliminary data.</text>
</comment>
<dbReference type="EMBL" id="BART01017870">
    <property type="protein sequence ID" value="GAG83015.1"/>
    <property type="molecule type" value="Genomic_DNA"/>
</dbReference>
<accession>X1AKE9</accession>
<dbReference type="PANTHER" id="PTHR43081">
    <property type="entry name" value="ADENYLATE CYCLASE, TERMINAL-DIFFERENTIATION SPECIFIC-RELATED"/>
    <property type="match status" value="1"/>
</dbReference>
<dbReference type="GO" id="GO:0035556">
    <property type="term" value="P:intracellular signal transduction"/>
    <property type="evidence" value="ECO:0007669"/>
    <property type="project" value="InterPro"/>
</dbReference>
<evidence type="ECO:0000259" key="1">
    <source>
        <dbReference type="PROSITE" id="PS50125"/>
    </source>
</evidence>
<dbReference type="InterPro" id="IPR050697">
    <property type="entry name" value="Adenylyl/Guanylyl_Cyclase_3/4"/>
</dbReference>
<feature type="domain" description="Guanylate cyclase" evidence="1">
    <location>
        <begin position="45"/>
        <end position="99"/>
    </location>
</feature>
<dbReference type="GO" id="GO:0006171">
    <property type="term" value="P:cAMP biosynthetic process"/>
    <property type="evidence" value="ECO:0007669"/>
    <property type="project" value="TreeGrafter"/>
</dbReference>
<sequence>MEKEKMKEKKQNNILELFKPYVPKAVTSRILEGKGSLPSERSEVTIVFIDIRGFTNLADQLDPEKATEIINNIFEPMVGLIDKYGGSINKFLGDGLMVV</sequence>
<evidence type="ECO:0000313" key="3">
    <source>
        <dbReference type="EMBL" id="GAG83015.1"/>
    </source>
</evidence>
<dbReference type="CDD" id="cd07302">
    <property type="entry name" value="CHD"/>
    <property type="match status" value="1"/>
</dbReference>
<name>X1AKE9_9ZZZZ</name>
<feature type="domain" description="GGDEF" evidence="2">
    <location>
        <begin position="42"/>
        <end position="99"/>
    </location>
</feature>
<reference evidence="3" key="1">
    <citation type="journal article" date="2014" name="Front. Microbiol.">
        <title>High frequency of phylogenetically diverse reductive dehalogenase-homologous genes in deep subseafloor sedimentary metagenomes.</title>
        <authorList>
            <person name="Kawai M."/>
            <person name="Futagami T."/>
            <person name="Toyoda A."/>
            <person name="Takaki Y."/>
            <person name="Nishi S."/>
            <person name="Hori S."/>
            <person name="Arai W."/>
            <person name="Tsubouchi T."/>
            <person name="Morono Y."/>
            <person name="Uchiyama I."/>
            <person name="Ito T."/>
            <person name="Fujiyama A."/>
            <person name="Inagaki F."/>
            <person name="Takami H."/>
        </authorList>
    </citation>
    <scope>NUCLEOTIDE SEQUENCE</scope>
    <source>
        <strain evidence="3">Expedition CK06-06</strain>
    </source>
</reference>
<dbReference type="InterPro" id="IPR029787">
    <property type="entry name" value="Nucleotide_cyclase"/>
</dbReference>